<evidence type="ECO:0000313" key="1">
    <source>
        <dbReference type="EMBL" id="MCD9560871.1"/>
    </source>
</evidence>
<sequence>MATLPLAITQLVFDDQFCKVSDYANKKKSPAVVPEKKLKYVKDNPISDLVSFVNSLPKVKILRLNGKFLQILQVEGVNFTNVDQISAVVYLIRNALGFASRVKLKQEQVSGYLKLWTAQLANFMRTCDNEHREALEITRKLLSLSPPSAEDVKTNQPYINKKSIDGEDMISYLPSDVIGCILGKMPIRDAKKIRILFELELEHKYQLDEIFTSSKLHQLFIKVDNDFKSTSLENTPNLIEVSVSVESDPAKWKLVKFMDDLSRVKILHLNGKFLQVLAKTLVLPILSTSPDSLKIIELKDVKFMNFDEISIVVCLIRSAPNLHELYIEASTVELNQEEVSGYLKLLDCTMFPLSKLHLVKFTNISSFIPEFEFIRILLSSSPSLATMSIVEHPELEPLEALRITRKLLQLRVSSTVSIDFSSG</sequence>
<organism evidence="1 2">
    <name type="scientific">Datura stramonium</name>
    <name type="common">Jimsonweed</name>
    <name type="synonym">Common thornapple</name>
    <dbReference type="NCBI Taxonomy" id="4076"/>
    <lineage>
        <taxon>Eukaryota</taxon>
        <taxon>Viridiplantae</taxon>
        <taxon>Streptophyta</taxon>
        <taxon>Embryophyta</taxon>
        <taxon>Tracheophyta</taxon>
        <taxon>Spermatophyta</taxon>
        <taxon>Magnoliopsida</taxon>
        <taxon>eudicotyledons</taxon>
        <taxon>Gunneridae</taxon>
        <taxon>Pentapetalae</taxon>
        <taxon>asterids</taxon>
        <taxon>lamiids</taxon>
        <taxon>Solanales</taxon>
        <taxon>Solanaceae</taxon>
        <taxon>Solanoideae</taxon>
        <taxon>Datureae</taxon>
        <taxon>Datura</taxon>
    </lineage>
</organism>
<name>A0ABS8URV6_DATST</name>
<comment type="caution">
    <text evidence="1">The sequence shown here is derived from an EMBL/GenBank/DDBJ whole genome shotgun (WGS) entry which is preliminary data.</text>
</comment>
<dbReference type="Proteomes" id="UP000823775">
    <property type="component" value="Unassembled WGS sequence"/>
</dbReference>
<proteinExistence type="predicted"/>
<accession>A0ABS8URV6</accession>
<reference evidence="1 2" key="1">
    <citation type="journal article" date="2021" name="BMC Genomics">
        <title>Datura genome reveals duplications of psychoactive alkaloid biosynthetic genes and high mutation rate following tissue culture.</title>
        <authorList>
            <person name="Rajewski A."/>
            <person name="Carter-House D."/>
            <person name="Stajich J."/>
            <person name="Litt A."/>
        </authorList>
    </citation>
    <scope>NUCLEOTIDE SEQUENCE [LARGE SCALE GENOMIC DNA]</scope>
    <source>
        <strain evidence="1">AR-01</strain>
    </source>
</reference>
<protein>
    <submittedName>
        <fullName evidence="1">Uncharacterized protein</fullName>
    </submittedName>
</protein>
<gene>
    <name evidence="1" type="ORF">HAX54_019692</name>
</gene>
<dbReference type="EMBL" id="JACEIK010002392">
    <property type="protein sequence ID" value="MCD9560871.1"/>
    <property type="molecule type" value="Genomic_DNA"/>
</dbReference>
<evidence type="ECO:0000313" key="2">
    <source>
        <dbReference type="Proteomes" id="UP000823775"/>
    </source>
</evidence>
<keyword evidence="2" id="KW-1185">Reference proteome</keyword>